<sequence>MQEHVMAKRISVSGLYPYERVIIHYTRTFLANWILWSNLCGM</sequence>
<reference evidence="1" key="2">
    <citation type="journal article" date="2015" name="Fish Shellfish Immunol.">
        <title>Early steps in the European eel (Anguilla anguilla)-Vibrio vulnificus interaction in the gills: Role of the RtxA13 toxin.</title>
        <authorList>
            <person name="Callol A."/>
            <person name="Pajuelo D."/>
            <person name="Ebbesson L."/>
            <person name="Teles M."/>
            <person name="MacKenzie S."/>
            <person name="Amaro C."/>
        </authorList>
    </citation>
    <scope>NUCLEOTIDE SEQUENCE</scope>
</reference>
<reference evidence="1" key="1">
    <citation type="submission" date="2014-11" db="EMBL/GenBank/DDBJ databases">
        <authorList>
            <person name="Amaro Gonzalez C."/>
        </authorList>
    </citation>
    <scope>NUCLEOTIDE SEQUENCE</scope>
</reference>
<name>A0A0E9RMH9_ANGAN</name>
<dbReference type="EMBL" id="GBXM01078313">
    <property type="protein sequence ID" value="JAH30264.1"/>
    <property type="molecule type" value="Transcribed_RNA"/>
</dbReference>
<organism evidence="1">
    <name type="scientific">Anguilla anguilla</name>
    <name type="common">European freshwater eel</name>
    <name type="synonym">Muraena anguilla</name>
    <dbReference type="NCBI Taxonomy" id="7936"/>
    <lineage>
        <taxon>Eukaryota</taxon>
        <taxon>Metazoa</taxon>
        <taxon>Chordata</taxon>
        <taxon>Craniata</taxon>
        <taxon>Vertebrata</taxon>
        <taxon>Euteleostomi</taxon>
        <taxon>Actinopterygii</taxon>
        <taxon>Neopterygii</taxon>
        <taxon>Teleostei</taxon>
        <taxon>Anguilliformes</taxon>
        <taxon>Anguillidae</taxon>
        <taxon>Anguilla</taxon>
    </lineage>
</organism>
<accession>A0A0E9RMH9</accession>
<proteinExistence type="predicted"/>
<dbReference type="AlphaFoldDB" id="A0A0E9RMH9"/>
<protein>
    <submittedName>
        <fullName evidence="1">Uncharacterized protein</fullName>
    </submittedName>
</protein>
<evidence type="ECO:0000313" key="1">
    <source>
        <dbReference type="EMBL" id="JAH30264.1"/>
    </source>
</evidence>